<dbReference type="GO" id="GO:0005634">
    <property type="term" value="C:nucleus"/>
    <property type="evidence" value="ECO:0007669"/>
    <property type="project" value="UniProtKB-SubCell"/>
</dbReference>
<dbReference type="OrthoDB" id="1900170at2759"/>
<evidence type="ECO:0000256" key="3">
    <source>
        <dbReference type="ARBA" id="ARBA00022771"/>
    </source>
</evidence>
<dbReference type="InterPro" id="IPR012337">
    <property type="entry name" value="RNaseH-like_sf"/>
</dbReference>
<dbReference type="AlphaFoldDB" id="A0A835LFA0"/>
<protein>
    <recommendedName>
        <fullName evidence="8">Transposase</fullName>
    </recommendedName>
</protein>
<keyword evidence="3" id="KW-0863">Zinc-finger</keyword>
<organism evidence="6 7">
    <name type="scientific">Coptis chinensis</name>
    <dbReference type="NCBI Taxonomy" id="261450"/>
    <lineage>
        <taxon>Eukaryota</taxon>
        <taxon>Viridiplantae</taxon>
        <taxon>Streptophyta</taxon>
        <taxon>Embryophyta</taxon>
        <taxon>Tracheophyta</taxon>
        <taxon>Spermatophyta</taxon>
        <taxon>Magnoliopsida</taxon>
        <taxon>Ranunculales</taxon>
        <taxon>Ranunculaceae</taxon>
        <taxon>Coptidoideae</taxon>
        <taxon>Coptis</taxon>
    </lineage>
</organism>
<proteinExistence type="predicted"/>
<comment type="subcellular location">
    <subcellularLocation>
        <location evidence="1">Nucleus</location>
    </subcellularLocation>
</comment>
<accession>A0A835LFA0</accession>
<dbReference type="Proteomes" id="UP000631114">
    <property type="component" value="Unassembled WGS sequence"/>
</dbReference>
<keyword evidence="2" id="KW-0479">Metal-binding</keyword>
<evidence type="ECO:0000313" key="7">
    <source>
        <dbReference type="Proteomes" id="UP000631114"/>
    </source>
</evidence>
<dbReference type="InterPro" id="IPR052035">
    <property type="entry name" value="ZnF_BED_domain_contain"/>
</dbReference>
<sequence>MVAKHDYPFEHEYFRVFINGICPMFKWVSRTTLEEDVMQLYNESRTEVTRFFDKLPSKVSFTTDMWTPDYQNIGYCCVTCHYIDDEWVLRKKIIAYLTVPTPHSGVVLSEVIKAQALAWNVDRKLFAITVDNASNNNTMVVELKDWLKRKGVLCLDARIRLSGEGVSMDVPTRWNSTYDMLSSAIRVVEPLALSELASDYKHLPSLKSGKWELKICVNVLIDWNRFGCEKCCMGRDQISMLCNRDDL</sequence>
<keyword evidence="4" id="KW-0862">Zinc</keyword>
<evidence type="ECO:0000256" key="4">
    <source>
        <dbReference type="ARBA" id="ARBA00022833"/>
    </source>
</evidence>
<gene>
    <name evidence="6" type="ORF">IFM89_027994</name>
</gene>
<keyword evidence="7" id="KW-1185">Reference proteome</keyword>
<evidence type="ECO:0000256" key="5">
    <source>
        <dbReference type="ARBA" id="ARBA00023242"/>
    </source>
</evidence>
<keyword evidence="5" id="KW-0539">Nucleus</keyword>
<dbReference type="PANTHER" id="PTHR46481">
    <property type="entry name" value="ZINC FINGER BED DOMAIN-CONTAINING PROTEIN 4"/>
    <property type="match status" value="1"/>
</dbReference>
<evidence type="ECO:0000256" key="1">
    <source>
        <dbReference type="ARBA" id="ARBA00004123"/>
    </source>
</evidence>
<evidence type="ECO:0000313" key="6">
    <source>
        <dbReference type="EMBL" id="KAF9589719.1"/>
    </source>
</evidence>
<evidence type="ECO:0008006" key="8">
    <source>
        <dbReference type="Google" id="ProtNLM"/>
    </source>
</evidence>
<dbReference type="EMBL" id="JADFTS010000009">
    <property type="protein sequence ID" value="KAF9589719.1"/>
    <property type="molecule type" value="Genomic_DNA"/>
</dbReference>
<dbReference type="SUPFAM" id="SSF53098">
    <property type="entry name" value="Ribonuclease H-like"/>
    <property type="match status" value="1"/>
</dbReference>
<reference evidence="6 7" key="1">
    <citation type="submission" date="2020-10" db="EMBL/GenBank/DDBJ databases">
        <title>The Coptis chinensis genome and diversification of protoberbering-type alkaloids.</title>
        <authorList>
            <person name="Wang B."/>
            <person name="Shu S."/>
            <person name="Song C."/>
            <person name="Liu Y."/>
        </authorList>
    </citation>
    <scope>NUCLEOTIDE SEQUENCE [LARGE SCALE GENOMIC DNA]</scope>
    <source>
        <strain evidence="6">HL-2020</strain>
        <tissue evidence="6">Leaf</tissue>
    </source>
</reference>
<name>A0A835LFA0_9MAGN</name>
<dbReference type="PANTHER" id="PTHR46481:SF10">
    <property type="entry name" value="ZINC FINGER BED DOMAIN-CONTAINING PROTEIN 39"/>
    <property type="match status" value="1"/>
</dbReference>
<dbReference type="GO" id="GO:0008270">
    <property type="term" value="F:zinc ion binding"/>
    <property type="evidence" value="ECO:0007669"/>
    <property type="project" value="UniProtKB-KW"/>
</dbReference>
<evidence type="ECO:0000256" key="2">
    <source>
        <dbReference type="ARBA" id="ARBA00022723"/>
    </source>
</evidence>
<comment type="caution">
    <text evidence="6">The sequence shown here is derived from an EMBL/GenBank/DDBJ whole genome shotgun (WGS) entry which is preliminary data.</text>
</comment>